<reference evidence="1" key="1">
    <citation type="submission" date="2012-09" db="EMBL/GenBank/DDBJ databases">
        <authorList>
            <person name="Martin A.A."/>
        </authorList>
    </citation>
    <scope>NUCLEOTIDE SEQUENCE</scope>
</reference>
<dbReference type="WBParaSite" id="ACAC_0000022701-mRNA-1">
    <property type="protein sequence ID" value="ACAC_0000022701-mRNA-1"/>
    <property type="gene ID" value="ACAC_0000022701"/>
</dbReference>
<proteinExistence type="predicted"/>
<evidence type="ECO:0000313" key="2">
    <source>
        <dbReference type="WBParaSite" id="ACAC_0000022701-mRNA-1"/>
    </source>
</evidence>
<protein>
    <submittedName>
        <fullName evidence="2">Uncharacterized protein</fullName>
    </submittedName>
</protein>
<evidence type="ECO:0000313" key="1">
    <source>
        <dbReference type="Proteomes" id="UP000035642"/>
    </source>
</evidence>
<name>A0A0K0CT61_ANGCA</name>
<reference evidence="2" key="2">
    <citation type="submission" date="2017-02" db="UniProtKB">
        <authorList>
            <consortium name="WormBaseParasite"/>
        </authorList>
    </citation>
    <scope>IDENTIFICATION</scope>
</reference>
<sequence>MCSYCSLKKLTRSSSMLSGRMPLTDYMNVSANDVRSVGRAFYLRGEEGNIGVWLVFIVKELP</sequence>
<dbReference type="AlphaFoldDB" id="A0A0K0CT61"/>
<dbReference type="Proteomes" id="UP000035642">
    <property type="component" value="Unassembled WGS sequence"/>
</dbReference>
<keyword evidence="1" id="KW-1185">Reference proteome</keyword>
<organism evidence="1 2">
    <name type="scientific">Angiostrongylus cantonensis</name>
    <name type="common">Rat lungworm</name>
    <dbReference type="NCBI Taxonomy" id="6313"/>
    <lineage>
        <taxon>Eukaryota</taxon>
        <taxon>Metazoa</taxon>
        <taxon>Ecdysozoa</taxon>
        <taxon>Nematoda</taxon>
        <taxon>Chromadorea</taxon>
        <taxon>Rhabditida</taxon>
        <taxon>Rhabditina</taxon>
        <taxon>Rhabditomorpha</taxon>
        <taxon>Strongyloidea</taxon>
        <taxon>Metastrongylidae</taxon>
        <taxon>Angiostrongylus</taxon>
    </lineage>
</organism>
<accession>A0A0K0CT61</accession>